<protein>
    <submittedName>
        <fullName evidence="2">Uncharacterized protein</fullName>
    </submittedName>
</protein>
<feature type="region of interest" description="Disordered" evidence="1">
    <location>
        <begin position="1"/>
        <end position="25"/>
    </location>
</feature>
<name>A0A5B7I7M2_PORTR</name>
<gene>
    <name evidence="2" type="ORF">E2C01_075110</name>
</gene>
<comment type="caution">
    <text evidence="2">The sequence shown here is derived from an EMBL/GenBank/DDBJ whole genome shotgun (WGS) entry which is preliminary data.</text>
</comment>
<accession>A0A5B7I7M2</accession>
<dbReference type="AlphaFoldDB" id="A0A5B7I7M2"/>
<dbReference type="Proteomes" id="UP000324222">
    <property type="component" value="Unassembled WGS sequence"/>
</dbReference>
<organism evidence="2 3">
    <name type="scientific">Portunus trituberculatus</name>
    <name type="common">Swimming crab</name>
    <name type="synonym">Neptunus trituberculatus</name>
    <dbReference type="NCBI Taxonomy" id="210409"/>
    <lineage>
        <taxon>Eukaryota</taxon>
        <taxon>Metazoa</taxon>
        <taxon>Ecdysozoa</taxon>
        <taxon>Arthropoda</taxon>
        <taxon>Crustacea</taxon>
        <taxon>Multicrustacea</taxon>
        <taxon>Malacostraca</taxon>
        <taxon>Eumalacostraca</taxon>
        <taxon>Eucarida</taxon>
        <taxon>Decapoda</taxon>
        <taxon>Pleocyemata</taxon>
        <taxon>Brachyura</taxon>
        <taxon>Eubrachyura</taxon>
        <taxon>Portunoidea</taxon>
        <taxon>Portunidae</taxon>
        <taxon>Portuninae</taxon>
        <taxon>Portunus</taxon>
    </lineage>
</organism>
<reference evidence="2 3" key="1">
    <citation type="submission" date="2019-05" db="EMBL/GenBank/DDBJ databases">
        <title>Another draft genome of Portunus trituberculatus and its Hox gene families provides insights of decapod evolution.</title>
        <authorList>
            <person name="Jeong J.-H."/>
            <person name="Song I."/>
            <person name="Kim S."/>
            <person name="Choi T."/>
            <person name="Kim D."/>
            <person name="Ryu S."/>
            <person name="Kim W."/>
        </authorList>
    </citation>
    <scope>NUCLEOTIDE SEQUENCE [LARGE SCALE GENOMIC DNA]</scope>
    <source>
        <tissue evidence="2">Muscle</tissue>
    </source>
</reference>
<dbReference type="EMBL" id="VSRR010054292">
    <property type="protein sequence ID" value="MPC80530.1"/>
    <property type="molecule type" value="Genomic_DNA"/>
</dbReference>
<evidence type="ECO:0000313" key="2">
    <source>
        <dbReference type="EMBL" id="MPC80530.1"/>
    </source>
</evidence>
<sequence length="46" mass="5090">MTFRQPSIRQSHRPTDPPTRPILGSHRAATTNSLAHEGPDTLQIAQ</sequence>
<evidence type="ECO:0000313" key="3">
    <source>
        <dbReference type="Proteomes" id="UP000324222"/>
    </source>
</evidence>
<keyword evidence="3" id="KW-1185">Reference proteome</keyword>
<evidence type="ECO:0000256" key="1">
    <source>
        <dbReference type="SAM" id="MobiDB-lite"/>
    </source>
</evidence>
<proteinExistence type="predicted"/>